<protein>
    <recommendedName>
        <fullName evidence="3">50S ribosomal protein L36</fullName>
    </recommendedName>
</protein>
<dbReference type="EMBL" id="NMTQ01000037">
    <property type="protein sequence ID" value="PDX57474.1"/>
    <property type="molecule type" value="Genomic_DNA"/>
</dbReference>
<gene>
    <name evidence="1" type="ORF">CGS46_13210</name>
</gene>
<dbReference type="AlphaFoldDB" id="A0A2A6Z7Y9"/>
<sequence>MSKETRFCPFRRVLTRQRTRITENRAEENFKDRFGGCCGERCMAYRDGRCLRLEKKEERDG</sequence>
<evidence type="ECO:0000313" key="1">
    <source>
        <dbReference type="EMBL" id="PDX57474.1"/>
    </source>
</evidence>
<name>A0A2A6Z7Y9_9FIRM</name>
<accession>A0A2A6Z7Y9</accession>
<reference evidence="1 2" key="1">
    <citation type="journal article" date="2017" name="Front. Microbiol.">
        <title>New Insights into the Diversity of the Genus Faecalibacterium.</title>
        <authorList>
            <person name="Benevides L."/>
            <person name="Burman S."/>
            <person name="Martin R."/>
            <person name="Robert V."/>
            <person name="Thomas M."/>
            <person name="Miquel S."/>
            <person name="Chain F."/>
            <person name="Sokol H."/>
            <person name="Bermudez-Humaran L.G."/>
            <person name="Morrison M."/>
            <person name="Langella P."/>
            <person name="Azevedo V.A."/>
            <person name="Chatel J.M."/>
            <person name="Soares S."/>
        </authorList>
    </citation>
    <scope>NUCLEOTIDE SEQUENCE [LARGE SCALE GENOMIC DNA]</scope>
    <source>
        <strain evidence="2">CNCM I-4540</strain>
    </source>
</reference>
<proteinExistence type="predicted"/>
<keyword evidence="2" id="KW-1185">Reference proteome</keyword>
<evidence type="ECO:0000313" key="2">
    <source>
        <dbReference type="Proteomes" id="UP000220752"/>
    </source>
</evidence>
<evidence type="ECO:0008006" key="3">
    <source>
        <dbReference type="Google" id="ProtNLM"/>
    </source>
</evidence>
<dbReference type="Proteomes" id="UP000220752">
    <property type="component" value="Unassembled WGS sequence"/>
</dbReference>
<organism evidence="1 2">
    <name type="scientific">Faecalibacterium langellae</name>
    <dbReference type="NCBI Taxonomy" id="3435293"/>
    <lineage>
        <taxon>Bacteria</taxon>
        <taxon>Bacillati</taxon>
        <taxon>Bacillota</taxon>
        <taxon>Clostridia</taxon>
        <taxon>Eubacteriales</taxon>
        <taxon>Oscillospiraceae</taxon>
        <taxon>Faecalibacterium</taxon>
    </lineage>
</organism>
<comment type="caution">
    <text evidence="1">The sequence shown here is derived from an EMBL/GenBank/DDBJ whole genome shotgun (WGS) entry which is preliminary data.</text>
</comment>